<organism evidence="14 15">
    <name type="scientific">Rugamonas apoptosis</name>
    <dbReference type="NCBI Taxonomy" id="2758570"/>
    <lineage>
        <taxon>Bacteria</taxon>
        <taxon>Pseudomonadati</taxon>
        <taxon>Pseudomonadota</taxon>
        <taxon>Betaproteobacteria</taxon>
        <taxon>Burkholderiales</taxon>
        <taxon>Oxalobacteraceae</taxon>
        <taxon>Telluria group</taxon>
        <taxon>Rugamonas</taxon>
    </lineage>
</organism>
<reference evidence="14 15" key="1">
    <citation type="submission" date="2020-07" db="EMBL/GenBank/DDBJ databases">
        <title>Novel species isolated from subtropical streams in China.</title>
        <authorList>
            <person name="Lu H."/>
        </authorList>
    </citation>
    <scope>NUCLEOTIDE SEQUENCE [LARGE SCALE GENOMIC DNA]</scope>
    <source>
        <strain evidence="14 15">LX47W</strain>
    </source>
</reference>
<dbReference type="InterPro" id="IPR025878">
    <property type="entry name" value="Acyl-CoA_dh-like_C_dom"/>
</dbReference>
<comment type="cofactor">
    <cofactor evidence="1">
        <name>FAD</name>
        <dbReference type="ChEBI" id="CHEBI:57692"/>
    </cofactor>
</comment>
<evidence type="ECO:0000256" key="3">
    <source>
        <dbReference type="ARBA" id="ARBA00022630"/>
    </source>
</evidence>
<evidence type="ECO:0000259" key="11">
    <source>
        <dbReference type="Pfam" id="PF02770"/>
    </source>
</evidence>
<evidence type="ECO:0000256" key="5">
    <source>
        <dbReference type="ARBA" id="ARBA00023002"/>
    </source>
</evidence>
<keyword evidence="4" id="KW-0274">FAD</keyword>
<evidence type="ECO:0000259" key="10">
    <source>
        <dbReference type="Pfam" id="PF00441"/>
    </source>
</evidence>
<dbReference type="PANTHER" id="PTHR42803:SF1">
    <property type="entry name" value="BROAD-SPECIFICITY LINEAR ACYL-COA DEHYDROGENASE FADE5"/>
    <property type="match status" value="1"/>
</dbReference>
<dbReference type="SUPFAM" id="SSF47203">
    <property type="entry name" value="Acyl-CoA dehydrogenase C-terminal domain-like"/>
    <property type="match status" value="1"/>
</dbReference>
<evidence type="ECO:0000256" key="6">
    <source>
        <dbReference type="ARBA" id="ARBA00051388"/>
    </source>
</evidence>
<dbReference type="GO" id="GO:0050660">
    <property type="term" value="F:flavin adenine dinucleotide binding"/>
    <property type="evidence" value="ECO:0007669"/>
    <property type="project" value="InterPro"/>
</dbReference>
<feature type="domain" description="Acyl-CoA dehydrogenase/oxidase N-terminal" evidence="12">
    <location>
        <begin position="37"/>
        <end position="158"/>
    </location>
</feature>
<comment type="similarity">
    <text evidence="2">Belongs to the acyl-CoA dehydrogenase family.</text>
</comment>
<dbReference type="Gene3D" id="1.10.540.10">
    <property type="entry name" value="Acyl-CoA dehydrogenase/oxidase, N-terminal domain"/>
    <property type="match status" value="1"/>
</dbReference>
<evidence type="ECO:0000256" key="1">
    <source>
        <dbReference type="ARBA" id="ARBA00001974"/>
    </source>
</evidence>
<dbReference type="InterPro" id="IPR009075">
    <property type="entry name" value="AcylCo_DH/oxidase_C"/>
</dbReference>
<evidence type="ECO:0000256" key="8">
    <source>
        <dbReference type="ARBA" id="ARBA00066694"/>
    </source>
</evidence>
<dbReference type="GO" id="GO:0016627">
    <property type="term" value="F:oxidoreductase activity, acting on the CH-CH group of donors"/>
    <property type="evidence" value="ECO:0007669"/>
    <property type="project" value="InterPro"/>
</dbReference>
<feature type="domain" description="Acyl-CoA oxidase/dehydrogenase middle" evidence="11">
    <location>
        <begin position="163"/>
        <end position="271"/>
    </location>
</feature>
<sequence>MTTYQAPLRDTLYSLLDLHGYAAHYGALFPEAGLDGETVRAILEAMGQFAEGELAPLNASGDQAGARWAAGRVSAPPGFAAAYARFVADGWPALAQAQAHGGQGLPYSLHMAGAEFLQGANQAWCMYAMLNDGAIKTLLAGAAPEQLRMFLPKLVSGEWTATMCLTEAQAGSDLGLLSTRAVPQDDGSYRITGNKIFISSGEHDLAPNIVHLVLARLPGAPPGVRGISLFVVPRRHVLADGALGGENQVSCLSIEHKMGLKGSATCVMAFDGAQGWLVGEAHRGMASMFIFINKSRLGVATQAVAQAQAAHADALAYARQRQQGRAASGAAQPGACADALIEHADVRRMLLLQKAIVEGGRALVHHCARWVDLADGPGQEGRERAARQLGLLTPIAKACLSELACEAVDLGIQVLGGHGYMTEWGMEQRLRDVRVTRIYEGTTGIQAMDLLGRKVLADARPLQEFADEVRAWCAAWQDDAGMADLVTRLRAALRSWLDATAALAERAPDEPDLVGAVAVDYLMLAGYVVLGYMWARAAAVSGGRDGTDAMHAGKRQTARFYFDCVLPRITTHAWLIEHGAAAHGKIAAALI</sequence>
<comment type="function">
    <text evidence="7">Involved in the assimilation of dimethylsulphoniopropionate (DMSP), an important compound in the fixation of carbon in marine phytoplankton, by mediating the conversion of 3-(methylthio)propanoyl-CoA (MMPA-CoA) to 3-(methylthio)acryloyl-CoA (MTA-CoA).</text>
</comment>
<dbReference type="SUPFAM" id="SSF56645">
    <property type="entry name" value="Acyl-CoA dehydrogenase NM domain-like"/>
    <property type="match status" value="1"/>
</dbReference>
<dbReference type="Gene3D" id="2.40.110.10">
    <property type="entry name" value="Butyryl-CoA Dehydrogenase, subunit A, domain 2"/>
    <property type="match status" value="1"/>
</dbReference>
<dbReference type="Pfam" id="PF00441">
    <property type="entry name" value="Acyl-CoA_dh_1"/>
    <property type="match status" value="1"/>
</dbReference>
<protein>
    <recommendedName>
        <fullName evidence="9">3-methylmercaptopropionyl-CoA dehydrogenase</fullName>
        <ecNumber evidence="8">1.3.99.41</ecNumber>
    </recommendedName>
</protein>
<dbReference type="Pfam" id="PF02770">
    <property type="entry name" value="Acyl-CoA_dh_M"/>
    <property type="match status" value="1"/>
</dbReference>
<comment type="caution">
    <text evidence="14">The sequence shown here is derived from an EMBL/GenBank/DDBJ whole genome shotgun (WGS) entry which is preliminary data.</text>
</comment>
<evidence type="ECO:0000313" key="14">
    <source>
        <dbReference type="EMBL" id="MBA5686672.1"/>
    </source>
</evidence>
<comment type="catalytic activity">
    <reaction evidence="6">
        <text>3-(methylsulfanyl)propanoyl-CoA + oxidized [electron-transfer flavoprotein] + H(+) = 3-(methylsulfanyl)acryloyl-CoA + reduced [electron-transfer flavoprotein]</text>
        <dbReference type="Rhea" id="RHEA:52612"/>
        <dbReference type="Rhea" id="RHEA-COMP:10685"/>
        <dbReference type="Rhea" id="RHEA-COMP:10686"/>
        <dbReference type="ChEBI" id="CHEBI:15378"/>
        <dbReference type="ChEBI" id="CHEBI:57692"/>
        <dbReference type="ChEBI" id="CHEBI:58307"/>
        <dbReference type="ChEBI" id="CHEBI:82815"/>
        <dbReference type="ChEBI" id="CHEBI:84994"/>
        <dbReference type="EC" id="1.3.99.41"/>
    </reaction>
    <physiologicalReaction direction="left-to-right" evidence="6">
        <dbReference type="Rhea" id="RHEA:52613"/>
    </physiologicalReaction>
</comment>
<evidence type="ECO:0000259" key="12">
    <source>
        <dbReference type="Pfam" id="PF02771"/>
    </source>
</evidence>
<dbReference type="InterPro" id="IPR006091">
    <property type="entry name" value="Acyl-CoA_Oxase/DH_mid-dom"/>
</dbReference>
<keyword evidence="3" id="KW-0285">Flavoprotein</keyword>
<dbReference type="AlphaFoldDB" id="A0A7W2IJT2"/>
<keyword evidence="5" id="KW-0560">Oxidoreductase</keyword>
<dbReference type="Proteomes" id="UP000573499">
    <property type="component" value="Unassembled WGS sequence"/>
</dbReference>
<dbReference type="PANTHER" id="PTHR42803">
    <property type="entry name" value="ACYL-COA DEHYDROGENASE"/>
    <property type="match status" value="1"/>
</dbReference>
<accession>A0A7W2IJT2</accession>
<dbReference type="EMBL" id="JACEZU010000002">
    <property type="protein sequence ID" value="MBA5686672.1"/>
    <property type="molecule type" value="Genomic_DNA"/>
</dbReference>
<dbReference type="Pfam" id="PF02771">
    <property type="entry name" value="Acyl-CoA_dh_N"/>
    <property type="match status" value="1"/>
</dbReference>
<dbReference type="InterPro" id="IPR009100">
    <property type="entry name" value="AcylCoA_DH/oxidase_NM_dom_sf"/>
</dbReference>
<feature type="domain" description="Acyl-CoA dehydrogenase/oxidase C-terminal" evidence="10">
    <location>
        <begin position="283"/>
        <end position="450"/>
    </location>
</feature>
<dbReference type="RefSeq" id="WP_182152489.1">
    <property type="nucleotide sequence ID" value="NZ_JACEZU010000002.1"/>
</dbReference>
<keyword evidence="15" id="KW-1185">Reference proteome</keyword>
<dbReference type="InterPro" id="IPR046373">
    <property type="entry name" value="Acyl-CoA_Oxase/DH_mid-dom_sf"/>
</dbReference>
<dbReference type="Gene3D" id="1.20.140.10">
    <property type="entry name" value="Butyryl-CoA Dehydrogenase, subunit A, domain 3"/>
    <property type="match status" value="1"/>
</dbReference>
<dbReference type="InterPro" id="IPR036250">
    <property type="entry name" value="AcylCo_DH-like_C"/>
</dbReference>
<dbReference type="EC" id="1.3.99.41" evidence="8"/>
<dbReference type="FunFam" id="2.40.110.10:FF:000031">
    <property type="entry name" value="Acyl-CoA dehydrogenase, putative"/>
    <property type="match status" value="1"/>
</dbReference>
<evidence type="ECO:0000313" key="15">
    <source>
        <dbReference type="Proteomes" id="UP000573499"/>
    </source>
</evidence>
<evidence type="ECO:0000256" key="2">
    <source>
        <dbReference type="ARBA" id="ARBA00009347"/>
    </source>
</evidence>
<feature type="domain" description="Acetyl-CoA dehydrogenase-like C-terminal" evidence="13">
    <location>
        <begin position="465"/>
        <end position="581"/>
    </location>
</feature>
<name>A0A7W2IJT2_9BURK</name>
<evidence type="ECO:0000256" key="7">
    <source>
        <dbReference type="ARBA" id="ARBA00058683"/>
    </source>
</evidence>
<proteinExistence type="inferred from homology"/>
<evidence type="ECO:0000259" key="13">
    <source>
        <dbReference type="Pfam" id="PF12806"/>
    </source>
</evidence>
<dbReference type="InterPro" id="IPR037069">
    <property type="entry name" value="AcylCoA_DH/ox_N_sf"/>
</dbReference>
<dbReference type="InterPro" id="IPR052166">
    <property type="entry name" value="Diverse_Acyl-CoA_DH"/>
</dbReference>
<evidence type="ECO:0000256" key="4">
    <source>
        <dbReference type="ARBA" id="ARBA00022827"/>
    </source>
</evidence>
<dbReference type="Pfam" id="PF12806">
    <property type="entry name" value="Acyl-CoA_dh_C"/>
    <property type="match status" value="1"/>
</dbReference>
<gene>
    <name evidence="14" type="ORF">H3H39_06340</name>
</gene>
<dbReference type="InterPro" id="IPR013786">
    <property type="entry name" value="AcylCoA_DH/ox_N"/>
</dbReference>
<evidence type="ECO:0000256" key="9">
    <source>
        <dbReference type="ARBA" id="ARBA00069043"/>
    </source>
</evidence>